<dbReference type="InterPro" id="IPR022712">
    <property type="entry name" value="Beta_Casp"/>
</dbReference>
<sequence length="472" mass="51809">MAKAPPPPAEPTVTFWGAARTVTGSMHQLTTGNKTILLDCGLFQGKRSESYLRNRDFPFRTRDIDAVILSHAHVDHCGNLPNLVRRGFAGPIYCTPATRALAAVMLGDAAKIQEEDANYLNHKRARHEPKITPLFDARDVFRTLTKMQAVRYGERFTLSKGIEVTFADAGHLLGSATVHLRLDGPNGERRVTFTGDVGRPGLPILRDPEPIPACDLLISESTYGGHTHEHVDETADKLGEVVRRTIERGGRVIIPAFAVGRTQTVVYFLHQLISSGKLPPVPIFVDSPMANRATEVFRAHTECFDEETLALLNVHPDLFGEKHVRYVETVNESVKLNRREGPCVVISASGMCEAGRILHHLKHGLGDPRNTILIAGYQAADTLGRRLVEKRPEVRVLGRPCPVKAEVVVLNGLSSHADHGDMLRMLGPLASTTSRVRLVHGEPERATKLVDGLKEIGFADVSIPDRGETVVV</sequence>
<dbReference type="SMART" id="SM01027">
    <property type="entry name" value="Beta-Casp"/>
    <property type="match status" value="1"/>
</dbReference>
<dbReference type="CDD" id="cd16295">
    <property type="entry name" value="TTHA0252-CPSF-like_MBL-fold"/>
    <property type="match status" value="1"/>
</dbReference>
<dbReference type="InterPro" id="IPR050698">
    <property type="entry name" value="MBL"/>
</dbReference>
<dbReference type="PANTHER" id="PTHR11203">
    <property type="entry name" value="CLEAVAGE AND POLYADENYLATION SPECIFICITY FACTOR FAMILY MEMBER"/>
    <property type="match status" value="1"/>
</dbReference>
<feature type="domain" description="Beta-Casp" evidence="3">
    <location>
        <begin position="262"/>
        <end position="387"/>
    </location>
</feature>
<dbReference type="GO" id="GO:0004521">
    <property type="term" value="F:RNA endonuclease activity"/>
    <property type="evidence" value="ECO:0007669"/>
    <property type="project" value="TreeGrafter"/>
</dbReference>
<dbReference type="Pfam" id="PF07521">
    <property type="entry name" value="RMMBL"/>
    <property type="match status" value="1"/>
</dbReference>
<dbReference type="GO" id="GO:0016787">
    <property type="term" value="F:hydrolase activity"/>
    <property type="evidence" value="ECO:0007669"/>
    <property type="project" value="UniProtKB-KW"/>
</dbReference>
<dbReference type="Gene3D" id="3.40.50.10890">
    <property type="match status" value="1"/>
</dbReference>
<evidence type="ECO:0000313" key="4">
    <source>
        <dbReference type="EMBL" id="VTR91001.1"/>
    </source>
</evidence>
<organism evidence="4 5">
    <name type="scientific">Gemmata massiliana</name>
    <dbReference type="NCBI Taxonomy" id="1210884"/>
    <lineage>
        <taxon>Bacteria</taxon>
        <taxon>Pseudomonadati</taxon>
        <taxon>Planctomycetota</taxon>
        <taxon>Planctomycetia</taxon>
        <taxon>Gemmatales</taxon>
        <taxon>Gemmataceae</taxon>
        <taxon>Gemmata</taxon>
    </lineage>
</organism>
<feature type="domain" description="Metallo-beta-lactamase" evidence="2">
    <location>
        <begin position="23"/>
        <end position="226"/>
    </location>
</feature>
<dbReference type="Gene3D" id="3.60.15.10">
    <property type="entry name" value="Ribonuclease Z/Hydroxyacylglutathione hydrolase-like"/>
    <property type="match status" value="1"/>
</dbReference>
<dbReference type="InterPro" id="IPR036866">
    <property type="entry name" value="RibonucZ/Hydroxyglut_hydro"/>
</dbReference>
<dbReference type="InterPro" id="IPR001279">
    <property type="entry name" value="Metallo-B-lactamas"/>
</dbReference>
<evidence type="ECO:0000313" key="5">
    <source>
        <dbReference type="Proteomes" id="UP000464178"/>
    </source>
</evidence>
<dbReference type="Pfam" id="PF10996">
    <property type="entry name" value="Beta-Casp"/>
    <property type="match status" value="1"/>
</dbReference>
<dbReference type="Proteomes" id="UP000464178">
    <property type="component" value="Chromosome"/>
</dbReference>
<dbReference type="Pfam" id="PF00753">
    <property type="entry name" value="Lactamase_B"/>
    <property type="match status" value="1"/>
</dbReference>
<evidence type="ECO:0000259" key="2">
    <source>
        <dbReference type="SMART" id="SM00849"/>
    </source>
</evidence>
<proteinExistence type="predicted"/>
<accession>A0A6P2CPX7</accession>
<dbReference type="AlphaFoldDB" id="A0A6P2CPX7"/>
<evidence type="ECO:0008006" key="6">
    <source>
        <dbReference type="Google" id="ProtNLM"/>
    </source>
</evidence>
<dbReference type="SMART" id="SM00849">
    <property type="entry name" value="Lactamase_B"/>
    <property type="match status" value="1"/>
</dbReference>
<gene>
    <name evidence="4" type="ORF">SOIL9_67130</name>
</gene>
<evidence type="ECO:0000259" key="3">
    <source>
        <dbReference type="SMART" id="SM01027"/>
    </source>
</evidence>
<dbReference type="EMBL" id="LR593886">
    <property type="protein sequence ID" value="VTR91001.1"/>
    <property type="molecule type" value="Genomic_DNA"/>
</dbReference>
<dbReference type="InterPro" id="IPR011108">
    <property type="entry name" value="RMMBL"/>
</dbReference>
<evidence type="ECO:0000256" key="1">
    <source>
        <dbReference type="ARBA" id="ARBA00022801"/>
    </source>
</evidence>
<dbReference type="PANTHER" id="PTHR11203:SF37">
    <property type="entry name" value="INTEGRATOR COMPLEX SUBUNIT 11"/>
    <property type="match status" value="1"/>
</dbReference>
<protein>
    <recommendedName>
        <fullName evidence="6">Metallo-beta-lactamase domain-containing protein</fullName>
    </recommendedName>
</protein>
<name>A0A6P2CPX7_9BACT</name>
<keyword evidence="1" id="KW-0378">Hydrolase</keyword>
<reference evidence="4 5" key="1">
    <citation type="submission" date="2019-05" db="EMBL/GenBank/DDBJ databases">
        <authorList>
            <consortium name="Science for Life Laboratories"/>
        </authorList>
    </citation>
    <scope>NUCLEOTIDE SEQUENCE [LARGE SCALE GENOMIC DNA]</scope>
    <source>
        <strain evidence="4">Soil9</strain>
    </source>
</reference>
<keyword evidence="5" id="KW-1185">Reference proteome</keyword>
<dbReference type="KEGG" id="gms:SOIL9_67130"/>
<dbReference type="SUPFAM" id="SSF56281">
    <property type="entry name" value="Metallo-hydrolase/oxidoreductase"/>
    <property type="match status" value="1"/>
</dbReference>